<dbReference type="Proteomes" id="UP001595722">
    <property type="component" value="Unassembled WGS sequence"/>
</dbReference>
<evidence type="ECO:0000256" key="2">
    <source>
        <dbReference type="ARBA" id="ARBA00010792"/>
    </source>
</evidence>
<feature type="transmembrane region" description="Helical" evidence="7">
    <location>
        <begin position="57"/>
        <end position="75"/>
    </location>
</feature>
<gene>
    <name evidence="9" type="ORF">ACFOMG_09805</name>
</gene>
<feature type="transmembrane region" description="Helical" evidence="7">
    <location>
        <begin position="175"/>
        <end position="193"/>
    </location>
</feature>
<evidence type="ECO:0000313" key="10">
    <source>
        <dbReference type="Proteomes" id="UP001595722"/>
    </source>
</evidence>
<keyword evidence="10" id="KW-1185">Reference proteome</keyword>
<protein>
    <submittedName>
        <fullName evidence="9">DedA family protein</fullName>
    </submittedName>
</protein>
<evidence type="ECO:0000256" key="7">
    <source>
        <dbReference type="RuleBase" id="RU367016"/>
    </source>
</evidence>
<evidence type="ECO:0000259" key="8">
    <source>
        <dbReference type="Pfam" id="PF09335"/>
    </source>
</evidence>
<evidence type="ECO:0000256" key="3">
    <source>
        <dbReference type="ARBA" id="ARBA00022475"/>
    </source>
</evidence>
<accession>A0ABV7VS66</accession>
<dbReference type="InterPro" id="IPR032816">
    <property type="entry name" value="VTT_dom"/>
</dbReference>
<evidence type="ECO:0000256" key="4">
    <source>
        <dbReference type="ARBA" id="ARBA00022692"/>
    </source>
</evidence>
<evidence type="ECO:0000256" key="6">
    <source>
        <dbReference type="ARBA" id="ARBA00023136"/>
    </source>
</evidence>
<keyword evidence="6 7" id="KW-0472">Membrane</keyword>
<evidence type="ECO:0000256" key="5">
    <source>
        <dbReference type="ARBA" id="ARBA00022989"/>
    </source>
</evidence>
<proteinExistence type="inferred from homology"/>
<comment type="similarity">
    <text evidence="2 7">Belongs to the DedA family.</text>
</comment>
<organism evidence="9 10">
    <name type="scientific">Bacterioplanoides pacificum</name>
    <dbReference type="NCBI Taxonomy" id="1171596"/>
    <lineage>
        <taxon>Bacteria</taxon>
        <taxon>Pseudomonadati</taxon>
        <taxon>Pseudomonadota</taxon>
        <taxon>Gammaproteobacteria</taxon>
        <taxon>Oceanospirillales</taxon>
        <taxon>Oceanospirillaceae</taxon>
        <taxon>Bacterioplanoides</taxon>
    </lineage>
</organism>
<evidence type="ECO:0000256" key="1">
    <source>
        <dbReference type="ARBA" id="ARBA00004651"/>
    </source>
</evidence>
<comment type="subcellular location">
    <subcellularLocation>
        <location evidence="1 7">Cell membrane</location>
        <topology evidence="1 7">Multi-pass membrane protein</topology>
    </subcellularLocation>
</comment>
<reference evidence="10" key="1">
    <citation type="journal article" date="2019" name="Int. J. Syst. Evol. Microbiol.">
        <title>The Global Catalogue of Microorganisms (GCM) 10K type strain sequencing project: providing services to taxonomists for standard genome sequencing and annotation.</title>
        <authorList>
            <consortium name="The Broad Institute Genomics Platform"/>
            <consortium name="The Broad Institute Genome Sequencing Center for Infectious Disease"/>
            <person name="Wu L."/>
            <person name="Ma J."/>
        </authorList>
    </citation>
    <scope>NUCLEOTIDE SEQUENCE [LARGE SCALE GENOMIC DNA]</scope>
    <source>
        <strain evidence="10">KCTC 42424</strain>
    </source>
</reference>
<dbReference type="EMBL" id="JBHRYB010000007">
    <property type="protein sequence ID" value="MFC3680390.1"/>
    <property type="molecule type" value="Genomic_DNA"/>
</dbReference>
<feature type="domain" description="VTT" evidence="8">
    <location>
        <begin position="36"/>
        <end position="157"/>
    </location>
</feature>
<dbReference type="PANTHER" id="PTHR30353:SF15">
    <property type="entry name" value="INNER MEMBRANE PROTEIN YABI"/>
    <property type="match status" value="1"/>
</dbReference>
<keyword evidence="4 7" id="KW-0812">Transmembrane</keyword>
<dbReference type="PANTHER" id="PTHR30353">
    <property type="entry name" value="INNER MEMBRANE PROTEIN DEDA-RELATED"/>
    <property type="match status" value="1"/>
</dbReference>
<keyword evidence="5 7" id="KW-1133">Transmembrane helix</keyword>
<sequence length="196" mass="21853">MPELIPDFLTQSRGWLLLAICLLALLESLVVVGLLIPGVALLVSLTLLAQQQGIDPLLWCALAAAGAFAGDMISYELGFNAQQRIRHWSYFRRHPRWLADGESFFFRYGVWSIVLGRFIGPLRPLVPAVAGACAMPRRQFYSANGLSAPAWALLYCLPVFWLGEAVQDYLDGSQLVLMLLLASAVALLFSFWLRRR</sequence>
<feature type="transmembrane region" description="Helical" evidence="7">
    <location>
        <begin position="15"/>
        <end position="45"/>
    </location>
</feature>
<dbReference type="RefSeq" id="WP_376866339.1">
    <property type="nucleotide sequence ID" value="NZ_JBHRYB010000007.1"/>
</dbReference>
<keyword evidence="3 7" id="KW-1003">Cell membrane</keyword>
<dbReference type="InterPro" id="IPR032818">
    <property type="entry name" value="DedA-like"/>
</dbReference>
<evidence type="ECO:0000313" key="9">
    <source>
        <dbReference type="EMBL" id="MFC3680390.1"/>
    </source>
</evidence>
<feature type="transmembrane region" description="Helical" evidence="7">
    <location>
        <begin position="141"/>
        <end position="163"/>
    </location>
</feature>
<name>A0ABV7VS66_9GAMM</name>
<comment type="caution">
    <text evidence="9">The sequence shown here is derived from an EMBL/GenBank/DDBJ whole genome shotgun (WGS) entry which is preliminary data.</text>
</comment>
<dbReference type="Pfam" id="PF09335">
    <property type="entry name" value="VTT_dom"/>
    <property type="match status" value="1"/>
</dbReference>